<feature type="domain" description="DNA-directed DNA polymerase family A palm" evidence="1">
    <location>
        <begin position="1"/>
        <end position="138"/>
    </location>
</feature>
<accession>A0A0F8XJW7</accession>
<proteinExistence type="predicted"/>
<reference evidence="2" key="1">
    <citation type="journal article" date="2015" name="Nature">
        <title>Complex archaea that bridge the gap between prokaryotes and eukaryotes.</title>
        <authorList>
            <person name="Spang A."/>
            <person name="Saw J.H."/>
            <person name="Jorgensen S.L."/>
            <person name="Zaremba-Niedzwiedzka K."/>
            <person name="Martijn J."/>
            <person name="Lind A.E."/>
            <person name="van Eijk R."/>
            <person name="Schleper C."/>
            <person name="Guy L."/>
            <person name="Ettema T.J."/>
        </authorList>
    </citation>
    <scope>NUCLEOTIDE SEQUENCE</scope>
</reference>
<organism evidence="2">
    <name type="scientific">marine sediment metagenome</name>
    <dbReference type="NCBI Taxonomy" id="412755"/>
    <lineage>
        <taxon>unclassified sequences</taxon>
        <taxon>metagenomes</taxon>
        <taxon>ecological metagenomes</taxon>
    </lineage>
</organism>
<gene>
    <name evidence="2" type="ORF">LCGC14_2936360</name>
</gene>
<dbReference type="InterPro" id="IPR043502">
    <property type="entry name" value="DNA/RNA_pol_sf"/>
</dbReference>
<dbReference type="SUPFAM" id="SSF56672">
    <property type="entry name" value="DNA/RNA polymerases"/>
    <property type="match status" value="1"/>
</dbReference>
<dbReference type="GO" id="GO:0006302">
    <property type="term" value="P:double-strand break repair"/>
    <property type="evidence" value="ECO:0007669"/>
    <property type="project" value="TreeGrafter"/>
</dbReference>
<dbReference type="EMBL" id="LAZR01058764">
    <property type="protein sequence ID" value="KKK69208.1"/>
    <property type="molecule type" value="Genomic_DNA"/>
</dbReference>
<protein>
    <recommendedName>
        <fullName evidence="1">DNA-directed DNA polymerase family A palm domain-containing protein</fullName>
    </recommendedName>
</protein>
<evidence type="ECO:0000259" key="1">
    <source>
        <dbReference type="SMART" id="SM00482"/>
    </source>
</evidence>
<dbReference type="InterPro" id="IPR001098">
    <property type="entry name" value="DNA-dir_DNA_pol_A_palm_dom"/>
</dbReference>
<dbReference type="SMART" id="SM00482">
    <property type="entry name" value="POLAc"/>
    <property type="match status" value="1"/>
</dbReference>
<evidence type="ECO:0000313" key="2">
    <source>
        <dbReference type="EMBL" id="KKK69208.1"/>
    </source>
</evidence>
<feature type="non-terminal residue" evidence="2">
    <location>
        <position position="1"/>
    </location>
</feature>
<dbReference type="PANTHER" id="PTHR10133">
    <property type="entry name" value="DNA POLYMERASE I"/>
    <property type="match status" value="1"/>
</dbReference>
<dbReference type="Gene3D" id="1.10.150.20">
    <property type="entry name" value="5' to 3' exonuclease, C-terminal subdomain"/>
    <property type="match status" value="1"/>
</dbReference>
<dbReference type="PANTHER" id="PTHR10133:SF62">
    <property type="entry name" value="DNA POLYMERASE THETA"/>
    <property type="match status" value="1"/>
</dbReference>
<dbReference type="GO" id="GO:0003677">
    <property type="term" value="F:DNA binding"/>
    <property type="evidence" value="ECO:0007669"/>
    <property type="project" value="InterPro"/>
</dbReference>
<dbReference type="PRINTS" id="PR00868">
    <property type="entry name" value="DNAPOLI"/>
</dbReference>
<dbReference type="AlphaFoldDB" id="A0A0F8XJW7"/>
<dbReference type="GO" id="GO:0003887">
    <property type="term" value="F:DNA-directed DNA polymerase activity"/>
    <property type="evidence" value="ECO:0007669"/>
    <property type="project" value="InterPro"/>
</dbReference>
<sequence length="178" mass="20991">MAQMKVEMSRFEAKRINFSVIYGIGPDTLAENLNISRKRAREYLDAYHKLYPGFRRLYRKADKVARSRLFIQMFSGRRRHFNYPHAEFHKASSNLVQGAVAEMIRIAQTRIHREMAGSGLKQRMQIHDSIVMTMPRRTYKKLIPEVQRIMEDTSWCNYPHRVDVKVGPTWGSAKEYKP</sequence>
<dbReference type="Gene3D" id="3.30.70.370">
    <property type="match status" value="1"/>
</dbReference>
<dbReference type="InterPro" id="IPR002298">
    <property type="entry name" value="DNA_polymerase_A"/>
</dbReference>
<dbReference type="GO" id="GO:0006261">
    <property type="term" value="P:DNA-templated DNA replication"/>
    <property type="evidence" value="ECO:0007669"/>
    <property type="project" value="InterPro"/>
</dbReference>
<dbReference type="Pfam" id="PF00476">
    <property type="entry name" value="DNA_pol_A"/>
    <property type="match status" value="1"/>
</dbReference>
<name>A0A0F8XJW7_9ZZZZ</name>
<comment type="caution">
    <text evidence="2">The sequence shown here is derived from an EMBL/GenBank/DDBJ whole genome shotgun (WGS) entry which is preliminary data.</text>
</comment>